<dbReference type="PROSITE" id="PS00194">
    <property type="entry name" value="THIOREDOXIN_1"/>
    <property type="match status" value="1"/>
</dbReference>
<dbReference type="Pfam" id="PF14289">
    <property type="entry name" value="DUF4369"/>
    <property type="match status" value="1"/>
</dbReference>
<dbReference type="Pfam" id="PF00578">
    <property type="entry name" value="AhpC-TSA"/>
    <property type="match status" value="1"/>
</dbReference>
<keyword evidence="4" id="KW-0676">Redox-active center</keyword>
<evidence type="ECO:0000313" key="8">
    <source>
        <dbReference type="Proteomes" id="UP001258315"/>
    </source>
</evidence>
<evidence type="ECO:0000256" key="2">
    <source>
        <dbReference type="ARBA" id="ARBA00022748"/>
    </source>
</evidence>
<dbReference type="PANTHER" id="PTHR42852:SF6">
    <property type="entry name" value="THIOL:DISULFIDE INTERCHANGE PROTEIN DSBE"/>
    <property type="match status" value="1"/>
</dbReference>
<name>A0ABU3GXL9_9SPHI</name>
<protein>
    <submittedName>
        <fullName evidence="7">Peroxiredoxin</fullName>
    </submittedName>
</protein>
<dbReference type="Gene3D" id="3.40.30.10">
    <property type="entry name" value="Glutaredoxin"/>
    <property type="match status" value="1"/>
</dbReference>
<accession>A0ABU3GXL9</accession>
<dbReference type="PROSITE" id="PS51352">
    <property type="entry name" value="THIOREDOXIN_2"/>
    <property type="match status" value="1"/>
</dbReference>
<dbReference type="InterPro" id="IPR036249">
    <property type="entry name" value="Thioredoxin-like_sf"/>
</dbReference>
<comment type="caution">
    <text evidence="7">The sequence shown here is derived from an EMBL/GenBank/DDBJ whole genome shotgun (WGS) entry which is preliminary data.</text>
</comment>
<dbReference type="PANTHER" id="PTHR42852">
    <property type="entry name" value="THIOL:DISULFIDE INTERCHANGE PROTEIN DSBE"/>
    <property type="match status" value="1"/>
</dbReference>
<evidence type="ECO:0000256" key="3">
    <source>
        <dbReference type="ARBA" id="ARBA00023157"/>
    </source>
</evidence>
<evidence type="ECO:0000256" key="5">
    <source>
        <dbReference type="SAM" id="SignalP"/>
    </source>
</evidence>
<evidence type="ECO:0000313" key="7">
    <source>
        <dbReference type="EMBL" id="MDT3404410.1"/>
    </source>
</evidence>
<reference evidence="8" key="1">
    <citation type="submission" date="2023-07" db="EMBL/GenBank/DDBJ databases">
        <title>Functional and genomic diversity of the sorghum phyllosphere microbiome.</title>
        <authorList>
            <person name="Shade A."/>
        </authorList>
    </citation>
    <scope>NUCLEOTIDE SEQUENCE [LARGE SCALE GENOMIC DNA]</scope>
    <source>
        <strain evidence="8">SORGH_AS_0422</strain>
    </source>
</reference>
<dbReference type="RefSeq" id="WP_311951739.1">
    <property type="nucleotide sequence ID" value="NZ_JAVLVU010000001.1"/>
</dbReference>
<dbReference type="EMBL" id="JAVLVU010000001">
    <property type="protein sequence ID" value="MDT3404410.1"/>
    <property type="molecule type" value="Genomic_DNA"/>
</dbReference>
<dbReference type="Proteomes" id="UP001258315">
    <property type="component" value="Unassembled WGS sequence"/>
</dbReference>
<dbReference type="SUPFAM" id="SSF52833">
    <property type="entry name" value="Thioredoxin-like"/>
    <property type="match status" value="1"/>
</dbReference>
<proteinExistence type="predicted"/>
<evidence type="ECO:0000259" key="6">
    <source>
        <dbReference type="PROSITE" id="PS51352"/>
    </source>
</evidence>
<evidence type="ECO:0000256" key="1">
    <source>
        <dbReference type="ARBA" id="ARBA00004196"/>
    </source>
</evidence>
<dbReference type="InterPro" id="IPR013766">
    <property type="entry name" value="Thioredoxin_domain"/>
</dbReference>
<keyword evidence="5" id="KW-0732">Signal</keyword>
<dbReference type="InterPro" id="IPR025380">
    <property type="entry name" value="DUF4369"/>
</dbReference>
<keyword evidence="3" id="KW-1015">Disulfide bond</keyword>
<dbReference type="CDD" id="cd02966">
    <property type="entry name" value="TlpA_like_family"/>
    <property type="match status" value="1"/>
</dbReference>
<feature type="domain" description="Thioredoxin" evidence="6">
    <location>
        <begin position="234"/>
        <end position="381"/>
    </location>
</feature>
<feature type="signal peptide" evidence="5">
    <location>
        <begin position="1"/>
        <end position="18"/>
    </location>
</feature>
<gene>
    <name evidence="7" type="ORF">QE417_003482</name>
</gene>
<organism evidence="7 8">
    <name type="scientific">Mucilaginibacter terrae</name>
    <dbReference type="NCBI Taxonomy" id="1955052"/>
    <lineage>
        <taxon>Bacteria</taxon>
        <taxon>Pseudomonadati</taxon>
        <taxon>Bacteroidota</taxon>
        <taxon>Sphingobacteriia</taxon>
        <taxon>Sphingobacteriales</taxon>
        <taxon>Sphingobacteriaceae</taxon>
        <taxon>Mucilaginibacter</taxon>
    </lineage>
</organism>
<dbReference type="InterPro" id="IPR017937">
    <property type="entry name" value="Thioredoxin_CS"/>
</dbReference>
<feature type="chain" id="PRO_5045921039" evidence="5">
    <location>
        <begin position="19"/>
        <end position="382"/>
    </location>
</feature>
<evidence type="ECO:0000256" key="4">
    <source>
        <dbReference type="ARBA" id="ARBA00023284"/>
    </source>
</evidence>
<comment type="subcellular location">
    <subcellularLocation>
        <location evidence="1">Cell envelope</location>
    </subcellularLocation>
</comment>
<sequence length="382" mass="41735">MKKILLTALALLPVAAMAQSGTFTVKGKIGNVNAPAKAYIQYRKDGKTIMDSAVVKNGEFEFKGDVAAPSQGYVLLNKKGDAMNKTRDYQQIYFETGTININNTADSLGTATVSGTPTNVENQAYKIMNKPVSDAYAAMSAKMKAATPAQRESAEFKKEMEEIEKKADEQGDVINKKFVKQYPKSLISLNLISSLAYGMDYAEIAPLFESLAPAVKDSEAGKRMADQLAKMKVVAIGAVAPDFAMADTAGNMVKLSSLRGKYVLVDLWASWCGPCRQENPNVVRTFNKYKDRNFTVLGVSLDRPDAKDKWLAAIKKDGLTWTHVSDLKFWDNEVAKAWGVRAIPQNFLLDPNGKVIAKNLRGDALDAKLGSILAKAEKVKAE</sequence>
<keyword evidence="8" id="KW-1185">Reference proteome</keyword>
<dbReference type="InterPro" id="IPR000866">
    <property type="entry name" value="AhpC/TSA"/>
</dbReference>
<keyword evidence="2" id="KW-0201">Cytochrome c-type biogenesis</keyword>
<dbReference type="InterPro" id="IPR050553">
    <property type="entry name" value="Thioredoxin_ResA/DsbE_sf"/>
</dbReference>